<comment type="caution">
    <text evidence="3">The sequence shown here is derived from an EMBL/GenBank/DDBJ whole genome shotgun (WGS) entry which is preliminary data.</text>
</comment>
<dbReference type="Pfam" id="PF08238">
    <property type="entry name" value="Sel1"/>
    <property type="match status" value="7"/>
</dbReference>
<name>A0A8H7EQ66_9FUNG</name>
<dbReference type="InterPro" id="IPR051726">
    <property type="entry name" value="Chitin_Synth_Reg"/>
</dbReference>
<keyword evidence="4" id="KW-1185">Reference proteome</keyword>
<dbReference type="SUPFAM" id="SSF81901">
    <property type="entry name" value="HCP-like"/>
    <property type="match status" value="1"/>
</dbReference>
<reference evidence="3" key="1">
    <citation type="submission" date="2020-01" db="EMBL/GenBank/DDBJ databases">
        <title>Genome Sequencing of Three Apophysomyces-Like Fungal Strains Confirms a Novel Fungal Genus in the Mucoromycota with divergent Burkholderia-like Endosymbiotic Bacteria.</title>
        <authorList>
            <person name="Stajich J.E."/>
            <person name="Macias A.M."/>
            <person name="Carter-House D."/>
            <person name="Lovett B."/>
            <person name="Kasson L.R."/>
            <person name="Berry K."/>
            <person name="Grigoriev I."/>
            <person name="Chang Y."/>
            <person name="Spatafora J."/>
            <person name="Kasson M.T."/>
        </authorList>
    </citation>
    <scope>NUCLEOTIDE SEQUENCE</scope>
    <source>
        <strain evidence="3">NRRL A-21654</strain>
    </source>
</reference>
<evidence type="ECO:0000256" key="2">
    <source>
        <dbReference type="SAM" id="MobiDB-lite"/>
    </source>
</evidence>
<feature type="compositionally biased region" description="Polar residues" evidence="2">
    <location>
        <begin position="41"/>
        <end position="51"/>
    </location>
</feature>
<dbReference type="EMBL" id="JABAYA010000075">
    <property type="protein sequence ID" value="KAF7726612.1"/>
    <property type="molecule type" value="Genomic_DNA"/>
</dbReference>
<gene>
    <name evidence="3" type="ORF">EC973_008576</name>
</gene>
<protein>
    <recommendedName>
        <fullName evidence="5">HCP-like protein</fullName>
    </recommendedName>
</protein>
<feature type="compositionally biased region" description="Polar residues" evidence="2">
    <location>
        <begin position="154"/>
        <end position="165"/>
    </location>
</feature>
<sequence>MNRPAMGDSYMHTPGPHMVSSPLHSSRSAPPSPNDLPIHNLTLNDPASSIHSQHRYASLPSSAGTDRYQTPAYAARPQDANYNMSCGAPNYPASSIETHSAQSPYIISQHEPYALDTYYNGNIAPSTGYYQQPSPVQTQPQQVGYFGSPEIFRSPQQPNYSNGATPMQHFYSPSLPPPSPSLSQRSPSSTYASITEQTQTGQDAIVPSINNTFPSGAAQKSKTRFPPVSMENIARFRSQAKASNDPRQLLDLAKYLLEAVSQIRTDEKDSKRTKQIKEAMVLEAQKITKKLASQGGPGKSGYADAQFFLANCYGNGSMGLQVDHEKAFNLYVQGSKQNHPGCTYRAAVCCEVGAGTKRDTTHAMQFFRKAANLGDPAAMYKLGMVLLKGFLGQPKNPREGLSWLKRASQFADEENPHALHELGLAYETEGIPSVIPDVNYARELFTKAAQLGYAPSQFKLGLAYENGFLNCPVDARRSIAWYSKAAQQGDLESELALSGWYLTGAEGVLAQNDMESYLWARKAADKGFSKAEYAVGYYTETGIGTKQNLDEAKKWYMRAAAQNNRRAMQRLAELKKYGNAAQHRQRHTRDANGAPSSKDSDCVIM</sequence>
<evidence type="ECO:0000313" key="4">
    <source>
        <dbReference type="Proteomes" id="UP000605846"/>
    </source>
</evidence>
<feature type="compositionally biased region" description="Polar residues" evidence="2">
    <location>
        <begin position="190"/>
        <end position="220"/>
    </location>
</feature>
<evidence type="ECO:0000256" key="1">
    <source>
        <dbReference type="ARBA" id="ARBA00022737"/>
    </source>
</evidence>
<dbReference type="OrthoDB" id="272077at2759"/>
<dbReference type="PANTHER" id="PTHR46430">
    <property type="entry name" value="PROTEIN SKT5-RELATED"/>
    <property type="match status" value="1"/>
</dbReference>
<evidence type="ECO:0008006" key="5">
    <source>
        <dbReference type="Google" id="ProtNLM"/>
    </source>
</evidence>
<dbReference type="SMART" id="SM00671">
    <property type="entry name" value="SEL1"/>
    <property type="match status" value="7"/>
</dbReference>
<dbReference type="PANTHER" id="PTHR46430:SF3">
    <property type="entry name" value="ACTIVATOR OF C KINASE PROTEIN 1"/>
    <property type="match status" value="1"/>
</dbReference>
<accession>A0A8H7EQ66</accession>
<feature type="region of interest" description="Disordered" evidence="2">
    <location>
        <begin position="578"/>
        <end position="605"/>
    </location>
</feature>
<proteinExistence type="predicted"/>
<feature type="region of interest" description="Disordered" evidence="2">
    <location>
        <begin position="1"/>
        <end position="64"/>
    </location>
</feature>
<dbReference type="Proteomes" id="UP000605846">
    <property type="component" value="Unassembled WGS sequence"/>
</dbReference>
<feature type="region of interest" description="Disordered" evidence="2">
    <location>
        <begin position="151"/>
        <end position="224"/>
    </location>
</feature>
<dbReference type="Gene3D" id="1.25.40.10">
    <property type="entry name" value="Tetratricopeptide repeat domain"/>
    <property type="match status" value="2"/>
</dbReference>
<dbReference type="InterPro" id="IPR011990">
    <property type="entry name" value="TPR-like_helical_dom_sf"/>
</dbReference>
<evidence type="ECO:0000313" key="3">
    <source>
        <dbReference type="EMBL" id="KAF7726612.1"/>
    </source>
</evidence>
<dbReference type="AlphaFoldDB" id="A0A8H7EQ66"/>
<keyword evidence="1" id="KW-0677">Repeat</keyword>
<organism evidence="3 4">
    <name type="scientific">Apophysomyces ossiformis</name>
    <dbReference type="NCBI Taxonomy" id="679940"/>
    <lineage>
        <taxon>Eukaryota</taxon>
        <taxon>Fungi</taxon>
        <taxon>Fungi incertae sedis</taxon>
        <taxon>Mucoromycota</taxon>
        <taxon>Mucoromycotina</taxon>
        <taxon>Mucoromycetes</taxon>
        <taxon>Mucorales</taxon>
        <taxon>Mucorineae</taxon>
        <taxon>Mucoraceae</taxon>
        <taxon>Apophysomyces</taxon>
    </lineage>
</organism>
<dbReference type="InterPro" id="IPR006597">
    <property type="entry name" value="Sel1-like"/>
</dbReference>